<feature type="transmembrane region" description="Helical" evidence="5">
    <location>
        <begin position="42"/>
        <end position="60"/>
    </location>
</feature>
<proteinExistence type="predicted"/>
<organism evidence="7 8">
    <name type="scientific">Actinocorallia libanotica</name>
    <dbReference type="NCBI Taxonomy" id="46162"/>
    <lineage>
        <taxon>Bacteria</taxon>
        <taxon>Bacillati</taxon>
        <taxon>Actinomycetota</taxon>
        <taxon>Actinomycetes</taxon>
        <taxon>Streptosporangiales</taxon>
        <taxon>Thermomonosporaceae</taxon>
        <taxon>Actinocorallia</taxon>
    </lineage>
</organism>
<evidence type="ECO:0000256" key="3">
    <source>
        <dbReference type="ARBA" id="ARBA00022989"/>
    </source>
</evidence>
<sequence length="366" mass="37949">MSAFEESLRTRAGRLRTMARPIVQCALAAALAWVVATQVLGHAAPFFAPIAVVLCIGVGAGRRWRRVLELVAGVSVGVGVGDLLISAIGSGPWQIALVIVLAMSVSVLLDSGALIALQAASSAVLVATLLPPGGTGGIDRMADALLGGLIGLAVIALLPANPAALAARHVRGLLEELGAALETAASALRDRDPALADAALERARAAQRTVDGYSSALQTAHENAALSPLHHRSDLAPYFTAAEPLDHALRNLRVMLRHAVAVIDKGEEVPEMLTEGMAELSRSVARLSEELPQGGALPLTRKALLRTAARLDPAVPPVLGLSAHAVLAQLRSLTVDLLRATGESRPEALSAFPHRRTAAVPESHAC</sequence>
<dbReference type="InterPro" id="IPR049453">
    <property type="entry name" value="Memb_transporter_dom"/>
</dbReference>
<feature type="transmembrane region" description="Helical" evidence="5">
    <location>
        <begin position="91"/>
        <end position="109"/>
    </location>
</feature>
<comment type="caution">
    <text evidence="7">The sequence shown here is derived from an EMBL/GenBank/DDBJ whole genome shotgun (WGS) entry which is preliminary data.</text>
</comment>
<gene>
    <name evidence="7" type="ORF">GCM10009550_49790</name>
</gene>
<evidence type="ECO:0000259" key="6">
    <source>
        <dbReference type="Pfam" id="PF13515"/>
    </source>
</evidence>
<name>A0ABN1RLS4_9ACTN</name>
<keyword evidence="3 5" id="KW-1133">Transmembrane helix</keyword>
<evidence type="ECO:0000256" key="5">
    <source>
        <dbReference type="SAM" id="Phobius"/>
    </source>
</evidence>
<evidence type="ECO:0000313" key="8">
    <source>
        <dbReference type="Proteomes" id="UP001500665"/>
    </source>
</evidence>
<dbReference type="Proteomes" id="UP001500665">
    <property type="component" value="Unassembled WGS sequence"/>
</dbReference>
<evidence type="ECO:0000256" key="2">
    <source>
        <dbReference type="ARBA" id="ARBA00022692"/>
    </source>
</evidence>
<evidence type="ECO:0000313" key="7">
    <source>
        <dbReference type="EMBL" id="GAA0959684.1"/>
    </source>
</evidence>
<dbReference type="Pfam" id="PF13515">
    <property type="entry name" value="FUSC_2"/>
    <property type="match status" value="1"/>
</dbReference>
<feature type="transmembrane region" description="Helical" evidence="5">
    <location>
        <begin position="67"/>
        <end position="85"/>
    </location>
</feature>
<accession>A0ABN1RLS4</accession>
<feature type="domain" description="Integral membrane bound transporter" evidence="6">
    <location>
        <begin position="32"/>
        <end position="154"/>
    </location>
</feature>
<keyword evidence="2 5" id="KW-0812">Transmembrane</keyword>
<protein>
    <submittedName>
        <fullName evidence="7">Aromatic acid exporter family protein</fullName>
    </submittedName>
</protein>
<evidence type="ECO:0000256" key="4">
    <source>
        <dbReference type="ARBA" id="ARBA00023136"/>
    </source>
</evidence>
<feature type="transmembrane region" description="Helical" evidence="5">
    <location>
        <begin position="144"/>
        <end position="167"/>
    </location>
</feature>
<comment type="subcellular location">
    <subcellularLocation>
        <location evidence="1">Membrane</location>
        <topology evidence="1">Multi-pass membrane protein</topology>
    </subcellularLocation>
</comment>
<evidence type="ECO:0000256" key="1">
    <source>
        <dbReference type="ARBA" id="ARBA00004141"/>
    </source>
</evidence>
<keyword evidence="8" id="KW-1185">Reference proteome</keyword>
<dbReference type="RefSeq" id="WP_344243359.1">
    <property type="nucleotide sequence ID" value="NZ_BAAAHH010000023.1"/>
</dbReference>
<dbReference type="EMBL" id="BAAAHH010000023">
    <property type="protein sequence ID" value="GAA0959684.1"/>
    <property type="molecule type" value="Genomic_DNA"/>
</dbReference>
<reference evidence="7 8" key="1">
    <citation type="journal article" date="2019" name="Int. J. Syst. Evol. Microbiol.">
        <title>The Global Catalogue of Microorganisms (GCM) 10K type strain sequencing project: providing services to taxonomists for standard genome sequencing and annotation.</title>
        <authorList>
            <consortium name="The Broad Institute Genomics Platform"/>
            <consortium name="The Broad Institute Genome Sequencing Center for Infectious Disease"/>
            <person name="Wu L."/>
            <person name="Ma J."/>
        </authorList>
    </citation>
    <scope>NUCLEOTIDE SEQUENCE [LARGE SCALE GENOMIC DNA]</scope>
    <source>
        <strain evidence="7 8">JCM 10696</strain>
    </source>
</reference>
<keyword evidence="4 5" id="KW-0472">Membrane</keyword>
<feature type="transmembrane region" description="Helical" evidence="5">
    <location>
        <begin position="18"/>
        <end position="36"/>
    </location>
</feature>